<sequence>MREAFIAVDWGTSNFRAFLVDGQTGRCLDEKCSSAGLRALSPEQFPHYCRQQLAEWRTAAGGSAPIPVYLAGMVGARTGWVEAPQLEMPLTLETLAENLMPAPGLDNAWLVPGARMVTSSHVDVMRGEEVQAFGALSLAGRQDGLCCLPGTHSKWVSARENTLTHFTTLMTGELFHVLRFHTLVGQPIPREEAFDAEGFEQGLAAARHPAGLLHALFEARSRHLHAGLEPAQVGSFLSGVLIGSELAAMQPWIEAEEGVVLVGSRELSESYRRAMETAGLAVCQVEADRASIEGIRLLNQWRSGSPG</sequence>
<keyword evidence="2" id="KW-1185">Reference proteome</keyword>
<dbReference type="CDD" id="cd24012">
    <property type="entry name" value="ASKHA_NBD_KDGal-kinase"/>
    <property type="match status" value="1"/>
</dbReference>
<protein>
    <submittedName>
        <fullName evidence="1">2-keto-3-deoxy-galactonokinase</fullName>
    </submittedName>
</protein>
<keyword evidence="1" id="KW-0418">Kinase</keyword>
<accession>A0A5K1I978</accession>
<dbReference type="EMBL" id="CABVOU010000015">
    <property type="protein sequence ID" value="VVZ94289.1"/>
    <property type="molecule type" value="Genomic_DNA"/>
</dbReference>
<evidence type="ECO:0000313" key="1">
    <source>
        <dbReference type="EMBL" id="VVZ94289.1"/>
    </source>
</evidence>
<dbReference type="GO" id="GO:0008671">
    <property type="term" value="F:2-dehydro-3-deoxygalactonokinase activity"/>
    <property type="evidence" value="ECO:0007669"/>
    <property type="project" value="InterPro"/>
</dbReference>
<dbReference type="GO" id="GO:0034194">
    <property type="term" value="P:D-galactonate catabolic process"/>
    <property type="evidence" value="ECO:0007669"/>
    <property type="project" value="InterPro"/>
</dbReference>
<dbReference type="InterPro" id="IPR042258">
    <property type="entry name" value="DGOK_N"/>
</dbReference>
<dbReference type="Proteomes" id="UP000326725">
    <property type="component" value="Unassembled WGS sequence"/>
</dbReference>
<dbReference type="Gene3D" id="3.30.420.300">
    <property type="entry name" value="2-keto-3-deoxy-galactonokinase, substrate binding domain"/>
    <property type="match status" value="1"/>
</dbReference>
<dbReference type="AlphaFoldDB" id="A0A5K1I978"/>
<dbReference type="Pfam" id="PF05035">
    <property type="entry name" value="DGOK"/>
    <property type="match status" value="1"/>
</dbReference>
<dbReference type="RefSeq" id="WP_151442059.1">
    <property type="nucleotide sequence ID" value="NZ_CABVOU010000015.1"/>
</dbReference>
<organism evidence="1 2">
    <name type="scientific">Halomonas lysinitropha</name>
    <dbReference type="NCBI Taxonomy" id="2607506"/>
    <lineage>
        <taxon>Bacteria</taxon>
        <taxon>Pseudomonadati</taxon>
        <taxon>Pseudomonadota</taxon>
        <taxon>Gammaproteobacteria</taxon>
        <taxon>Oceanospirillales</taxon>
        <taxon>Halomonadaceae</taxon>
        <taxon>Halomonas</taxon>
    </lineage>
</organism>
<evidence type="ECO:0000313" key="2">
    <source>
        <dbReference type="Proteomes" id="UP000326725"/>
    </source>
</evidence>
<name>A0A5K1I978_9GAMM</name>
<dbReference type="Gene3D" id="3.30.420.310">
    <property type="entry name" value="2-keto-3-deoxy-galactonokinase, C-terminal domain"/>
    <property type="match status" value="1"/>
</dbReference>
<keyword evidence="1" id="KW-0808">Transferase</keyword>
<reference evidence="1 2" key="1">
    <citation type="submission" date="2019-09" db="EMBL/GenBank/DDBJ databases">
        <authorList>
            <person name="Criscuolo A."/>
        </authorList>
    </citation>
    <scope>NUCLEOTIDE SEQUENCE [LARGE SCALE GENOMIC DNA]</scope>
    <source>
        <strain evidence="2">3(2)</strain>
    </source>
</reference>
<dbReference type="InterPro" id="IPR007729">
    <property type="entry name" value="DGOK"/>
</dbReference>
<proteinExistence type="predicted"/>
<dbReference type="InterPro" id="IPR042257">
    <property type="entry name" value="DGOK_C"/>
</dbReference>
<gene>
    <name evidence="1" type="ORF">HALO32_00339</name>
</gene>